<keyword evidence="1" id="KW-1133">Transmembrane helix</keyword>
<feature type="transmembrane region" description="Helical" evidence="1">
    <location>
        <begin position="148"/>
        <end position="171"/>
    </location>
</feature>
<name>A0A1I1P0I0_9CLOT</name>
<evidence type="ECO:0000313" key="2">
    <source>
        <dbReference type="EMBL" id="SFD03317.1"/>
    </source>
</evidence>
<feature type="transmembrane region" description="Helical" evidence="1">
    <location>
        <begin position="20"/>
        <end position="38"/>
    </location>
</feature>
<dbReference type="OrthoDB" id="1933434at2"/>
<feature type="transmembrane region" description="Helical" evidence="1">
    <location>
        <begin position="177"/>
        <end position="200"/>
    </location>
</feature>
<accession>A0A1I1P0I0</accession>
<protein>
    <submittedName>
        <fullName evidence="2">Intracellular septation protein A</fullName>
    </submittedName>
</protein>
<dbReference type="NCBIfam" id="NF041646">
    <property type="entry name" value="VC0807_fam"/>
    <property type="match status" value="1"/>
</dbReference>
<evidence type="ECO:0000313" key="3">
    <source>
        <dbReference type="Proteomes" id="UP000199263"/>
    </source>
</evidence>
<feature type="transmembrane region" description="Helical" evidence="1">
    <location>
        <begin position="44"/>
        <end position="64"/>
    </location>
</feature>
<dbReference type="AlphaFoldDB" id="A0A1I1P0I0"/>
<gene>
    <name evidence="2" type="ORF">SAMN05421842_11785</name>
</gene>
<feature type="transmembrane region" description="Helical" evidence="1">
    <location>
        <begin position="95"/>
        <end position="117"/>
    </location>
</feature>
<dbReference type="RefSeq" id="WP_090091930.1">
    <property type="nucleotide sequence ID" value="NZ_FOMG01000017.1"/>
</dbReference>
<reference evidence="2 3" key="1">
    <citation type="submission" date="2016-10" db="EMBL/GenBank/DDBJ databases">
        <authorList>
            <person name="de Groot N.N."/>
        </authorList>
    </citation>
    <scope>NUCLEOTIDE SEQUENCE [LARGE SCALE GENOMIC DNA]</scope>
    <source>
        <strain evidence="2 3">DSM 12992</strain>
    </source>
</reference>
<keyword evidence="1" id="KW-0812">Transmembrane</keyword>
<sequence length="211" mass="23730">MGKSSNNNLNGNHSIIKNIFNKEFVVSAIIPIIIFSIFNNLKMPFNGIILSGLWSMGVVLINFIKEHKINALAAMAGIFSGIGLIGTIISKNPTFYLVAPIIQDILCALIFFGSLFFERSLIQIIVEQSYLKNVPEEFKRKPKYKSAWRILTSAWGLLNISQAVLRIILLYSVSMNSYYAISTVYSNVSTPLLLAVSITFPKWYWKIGKQN</sequence>
<keyword evidence="3" id="KW-1185">Reference proteome</keyword>
<keyword evidence="1" id="KW-0472">Membrane</keyword>
<evidence type="ECO:0000256" key="1">
    <source>
        <dbReference type="SAM" id="Phobius"/>
    </source>
</evidence>
<dbReference type="EMBL" id="FOMG01000017">
    <property type="protein sequence ID" value="SFD03317.1"/>
    <property type="molecule type" value="Genomic_DNA"/>
</dbReference>
<feature type="transmembrane region" description="Helical" evidence="1">
    <location>
        <begin position="71"/>
        <end position="89"/>
    </location>
</feature>
<organism evidence="2 3">
    <name type="scientific">Clostridium uliginosum</name>
    <dbReference type="NCBI Taxonomy" id="119641"/>
    <lineage>
        <taxon>Bacteria</taxon>
        <taxon>Bacillati</taxon>
        <taxon>Bacillota</taxon>
        <taxon>Clostridia</taxon>
        <taxon>Eubacteriales</taxon>
        <taxon>Clostridiaceae</taxon>
        <taxon>Clostridium</taxon>
    </lineage>
</organism>
<proteinExistence type="predicted"/>
<dbReference type="Proteomes" id="UP000199263">
    <property type="component" value="Unassembled WGS sequence"/>
</dbReference>
<dbReference type="STRING" id="119641.SAMN05421842_11785"/>